<accession>A0ABT2H6H5</accession>
<evidence type="ECO:0000313" key="9">
    <source>
        <dbReference type="EMBL" id="MCS5735556.1"/>
    </source>
</evidence>
<reference evidence="9" key="1">
    <citation type="submission" date="2022-08" db="EMBL/GenBank/DDBJ databases">
        <authorList>
            <person name="Deng Y."/>
            <person name="Han X.-F."/>
            <person name="Zhang Y.-Q."/>
        </authorList>
    </citation>
    <scope>NUCLEOTIDE SEQUENCE</scope>
    <source>
        <strain evidence="9">CPCC 203386</strain>
    </source>
</reference>
<keyword evidence="5 7" id="KW-1133">Transmembrane helix</keyword>
<feature type="domain" description="ABC transmembrane type-1" evidence="8">
    <location>
        <begin position="96"/>
        <end position="285"/>
    </location>
</feature>
<feature type="transmembrane region" description="Helical" evidence="7">
    <location>
        <begin position="131"/>
        <end position="153"/>
    </location>
</feature>
<comment type="caution">
    <text evidence="9">The sequence shown here is derived from an EMBL/GenBank/DDBJ whole genome shotgun (WGS) entry which is preliminary data.</text>
</comment>
<keyword evidence="4 7" id="KW-0812">Transmembrane</keyword>
<feature type="transmembrane region" description="Helical" evidence="7">
    <location>
        <begin position="98"/>
        <end position="119"/>
    </location>
</feature>
<evidence type="ECO:0000256" key="3">
    <source>
        <dbReference type="ARBA" id="ARBA00022475"/>
    </source>
</evidence>
<organism evidence="9 10">
    <name type="scientific">Herbiconiux daphne</name>
    <dbReference type="NCBI Taxonomy" id="2970914"/>
    <lineage>
        <taxon>Bacteria</taxon>
        <taxon>Bacillati</taxon>
        <taxon>Actinomycetota</taxon>
        <taxon>Actinomycetes</taxon>
        <taxon>Micrococcales</taxon>
        <taxon>Microbacteriaceae</taxon>
        <taxon>Herbiconiux</taxon>
    </lineage>
</organism>
<feature type="transmembrane region" description="Helical" evidence="7">
    <location>
        <begin position="221"/>
        <end position="242"/>
    </location>
</feature>
<dbReference type="RefSeq" id="WP_259540500.1">
    <property type="nucleotide sequence ID" value="NZ_JANLCJ010000007.1"/>
</dbReference>
<evidence type="ECO:0000256" key="4">
    <source>
        <dbReference type="ARBA" id="ARBA00022692"/>
    </source>
</evidence>
<keyword evidence="6 7" id="KW-0472">Membrane</keyword>
<proteinExistence type="inferred from homology"/>
<comment type="subcellular location">
    <subcellularLocation>
        <location evidence="1 7">Cell membrane</location>
        <topology evidence="1 7">Multi-pass membrane protein</topology>
    </subcellularLocation>
</comment>
<dbReference type="Proteomes" id="UP001165586">
    <property type="component" value="Unassembled WGS sequence"/>
</dbReference>
<comment type="similarity">
    <text evidence="7">Belongs to the binding-protein-dependent transport system permease family.</text>
</comment>
<dbReference type="CDD" id="cd06261">
    <property type="entry name" value="TM_PBP2"/>
    <property type="match status" value="1"/>
</dbReference>
<keyword evidence="10" id="KW-1185">Reference proteome</keyword>
<dbReference type="PANTHER" id="PTHR43386">
    <property type="entry name" value="OLIGOPEPTIDE TRANSPORT SYSTEM PERMEASE PROTEIN APPC"/>
    <property type="match status" value="1"/>
</dbReference>
<dbReference type="Gene3D" id="1.10.3720.10">
    <property type="entry name" value="MetI-like"/>
    <property type="match status" value="1"/>
</dbReference>
<evidence type="ECO:0000256" key="2">
    <source>
        <dbReference type="ARBA" id="ARBA00022448"/>
    </source>
</evidence>
<dbReference type="InterPro" id="IPR050366">
    <property type="entry name" value="BP-dependent_transpt_permease"/>
</dbReference>
<evidence type="ECO:0000259" key="8">
    <source>
        <dbReference type="PROSITE" id="PS50928"/>
    </source>
</evidence>
<evidence type="ECO:0000256" key="1">
    <source>
        <dbReference type="ARBA" id="ARBA00004651"/>
    </source>
</evidence>
<dbReference type="InterPro" id="IPR035906">
    <property type="entry name" value="MetI-like_sf"/>
</dbReference>
<dbReference type="Pfam" id="PF00528">
    <property type="entry name" value="BPD_transp_1"/>
    <property type="match status" value="1"/>
</dbReference>
<keyword evidence="3" id="KW-1003">Cell membrane</keyword>
<keyword evidence="2 7" id="KW-0813">Transport</keyword>
<dbReference type="SUPFAM" id="SSF161098">
    <property type="entry name" value="MetI-like"/>
    <property type="match status" value="1"/>
</dbReference>
<dbReference type="InterPro" id="IPR000515">
    <property type="entry name" value="MetI-like"/>
</dbReference>
<evidence type="ECO:0000313" key="10">
    <source>
        <dbReference type="Proteomes" id="UP001165586"/>
    </source>
</evidence>
<dbReference type="PANTHER" id="PTHR43386:SF1">
    <property type="entry name" value="D,D-DIPEPTIDE TRANSPORT SYSTEM PERMEASE PROTEIN DDPC-RELATED"/>
    <property type="match status" value="1"/>
</dbReference>
<evidence type="ECO:0000256" key="6">
    <source>
        <dbReference type="ARBA" id="ARBA00023136"/>
    </source>
</evidence>
<feature type="transmembrane region" description="Helical" evidence="7">
    <location>
        <begin position="36"/>
        <end position="57"/>
    </location>
</feature>
<feature type="transmembrane region" description="Helical" evidence="7">
    <location>
        <begin position="262"/>
        <end position="284"/>
    </location>
</feature>
<protein>
    <submittedName>
        <fullName evidence="9">ABC transporter permease</fullName>
    </submittedName>
</protein>
<name>A0ABT2H6H5_9MICO</name>
<dbReference type="EMBL" id="JANLCJ010000007">
    <property type="protein sequence ID" value="MCS5735556.1"/>
    <property type="molecule type" value="Genomic_DNA"/>
</dbReference>
<evidence type="ECO:0000256" key="5">
    <source>
        <dbReference type="ARBA" id="ARBA00022989"/>
    </source>
</evidence>
<evidence type="ECO:0000256" key="7">
    <source>
        <dbReference type="RuleBase" id="RU363032"/>
    </source>
</evidence>
<dbReference type="PROSITE" id="PS50928">
    <property type="entry name" value="ABC_TM1"/>
    <property type="match status" value="1"/>
</dbReference>
<gene>
    <name evidence="9" type="ORF">N1032_17570</name>
</gene>
<sequence>MMGSTAYNALSARRARALARRTQPTRRTRRHGNPMFWVILSVIAALLLVALVGPMIAPASVNTSSILDAFSAPSSAHWLGTDAQGRDVFWRLVVGARYSIFSAVLVVAGYSVIGVLVAVAAATGGRVVDQVLMRVCDAGLALPPLVFAMGLAAVLGGGLGPAIVALIATGWPFTARLLREVLRETSQSPFIEGARVLGLSKTRVMMRHILPNSLDVLIVKWAADIGFVILSLSALSFIGVGAQPPIPEWGALVNEAARSTAQGWWVIFAPGIAIALTVTAFALLGDQLQARLNPLLRTSVTAPTVNERPAS</sequence>